<dbReference type="AlphaFoldDB" id="A0A7Z0WHE1"/>
<keyword evidence="3" id="KW-1185">Reference proteome</keyword>
<protein>
    <recommendedName>
        <fullName evidence="4">Excalibur calcium-binding domain-containing protein</fullName>
    </recommendedName>
</protein>
<sequence>MITEEPVPPPPPPPAPKPKPAPSCDPNYSGCVPVASDVDCAGGSGNGPAYVQGPVRVTGDDIYDLDRNGDGVACES</sequence>
<dbReference type="EMBL" id="MSIF01000020">
    <property type="protein sequence ID" value="OLF06732.1"/>
    <property type="molecule type" value="Genomic_DNA"/>
</dbReference>
<feature type="region of interest" description="Disordered" evidence="1">
    <location>
        <begin position="1"/>
        <end position="25"/>
    </location>
</feature>
<evidence type="ECO:0008006" key="4">
    <source>
        <dbReference type="Google" id="ProtNLM"/>
    </source>
</evidence>
<feature type="compositionally biased region" description="Pro residues" evidence="1">
    <location>
        <begin position="1"/>
        <end position="23"/>
    </location>
</feature>
<evidence type="ECO:0000256" key="1">
    <source>
        <dbReference type="SAM" id="MobiDB-lite"/>
    </source>
</evidence>
<organism evidence="2 3">
    <name type="scientific">Actinophytocola xinjiangensis</name>
    <dbReference type="NCBI Taxonomy" id="485602"/>
    <lineage>
        <taxon>Bacteria</taxon>
        <taxon>Bacillati</taxon>
        <taxon>Actinomycetota</taxon>
        <taxon>Actinomycetes</taxon>
        <taxon>Pseudonocardiales</taxon>
        <taxon>Pseudonocardiaceae</taxon>
    </lineage>
</organism>
<dbReference type="Proteomes" id="UP000185696">
    <property type="component" value="Unassembled WGS sequence"/>
</dbReference>
<evidence type="ECO:0000313" key="3">
    <source>
        <dbReference type="Proteomes" id="UP000185696"/>
    </source>
</evidence>
<reference evidence="2 3" key="1">
    <citation type="submission" date="2016-12" db="EMBL/GenBank/DDBJ databases">
        <title>The draft genome sequence of Actinophytocola xinjiangensis.</title>
        <authorList>
            <person name="Wang W."/>
            <person name="Yuan L."/>
        </authorList>
    </citation>
    <scope>NUCLEOTIDE SEQUENCE [LARGE SCALE GENOMIC DNA]</scope>
    <source>
        <strain evidence="2 3">CGMCC 4.4663</strain>
    </source>
</reference>
<name>A0A7Z0WHE1_9PSEU</name>
<evidence type="ECO:0000313" key="2">
    <source>
        <dbReference type="EMBL" id="OLF06732.1"/>
    </source>
</evidence>
<gene>
    <name evidence="2" type="ORF">BLA60_31075</name>
</gene>
<accession>A0A7Z0WHE1</accession>
<comment type="caution">
    <text evidence="2">The sequence shown here is derived from an EMBL/GenBank/DDBJ whole genome shotgun (WGS) entry which is preliminary data.</text>
</comment>
<proteinExistence type="predicted"/>